<feature type="region of interest" description="Disordered" evidence="1">
    <location>
        <begin position="1"/>
        <end position="26"/>
    </location>
</feature>
<dbReference type="EMBL" id="FZOR01000003">
    <property type="protein sequence ID" value="SNS40036.1"/>
    <property type="molecule type" value="Genomic_DNA"/>
</dbReference>
<protein>
    <submittedName>
        <fullName evidence="4">Cyclic nucleotide-binding domain-containing protein</fullName>
    </submittedName>
</protein>
<evidence type="ECO:0000256" key="1">
    <source>
        <dbReference type="SAM" id="MobiDB-lite"/>
    </source>
</evidence>
<dbReference type="SMART" id="SM00100">
    <property type="entry name" value="cNMP"/>
    <property type="match status" value="1"/>
</dbReference>
<dbReference type="InterPro" id="IPR018490">
    <property type="entry name" value="cNMP-bd_dom_sf"/>
</dbReference>
<dbReference type="SUPFAM" id="SSF51206">
    <property type="entry name" value="cAMP-binding domain-like"/>
    <property type="match status" value="1"/>
</dbReference>
<dbReference type="InterPro" id="IPR014710">
    <property type="entry name" value="RmlC-like_jellyroll"/>
</dbReference>
<dbReference type="GO" id="GO:0004016">
    <property type="term" value="F:adenylate cyclase activity"/>
    <property type="evidence" value="ECO:0007669"/>
    <property type="project" value="UniProtKB-ARBA"/>
</dbReference>
<dbReference type="CDD" id="cd00038">
    <property type="entry name" value="CAP_ED"/>
    <property type="match status" value="1"/>
</dbReference>
<reference evidence="4 5" key="1">
    <citation type="submission" date="2017-06" db="EMBL/GenBank/DDBJ databases">
        <authorList>
            <person name="Kim H.J."/>
            <person name="Triplett B.A."/>
        </authorList>
    </citation>
    <scope>NUCLEOTIDE SEQUENCE [LARGE SCALE GENOMIC DNA]</scope>
    <source>
        <strain evidence="4 5">DSM 44715</strain>
    </source>
</reference>
<feature type="domain" description="Cyclic nucleotide-binding" evidence="2">
    <location>
        <begin position="114"/>
        <end position="233"/>
    </location>
</feature>
<dbReference type="PROSITE" id="PS50042">
    <property type="entry name" value="CNMP_BINDING_3"/>
    <property type="match status" value="1"/>
</dbReference>
<evidence type="ECO:0000259" key="3">
    <source>
        <dbReference type="PROSITE" id="PS50125"/>
    </source>
</evidence>
<feature type="compositionally biased region" description="Basic residues" evidence="1">
    <location>
        <begin position="1"/>
        <end position="15"/>
    </location>
</feature>
<evidence type="ECO:0000259" key="2">
    <source>
        <dbReference type="PROSITE" id="PS50042"/>
    </source>
</evidence>
<dbReference type="RefSeq" id="WP_143227888.1">
    <property type="nucleotide sequence ID" value="NZ_FZOR01000003.1"/>
</dbReference>
<dbReference type="InterPro" id="IPR001054">
    <property type="entry name" value="A/G_cyclase"/>
</dbReference>
<sequence>MELNRWRARSRRRTAPHAGTASTHAGTTNVKAMTAVTLAAVVLGYAVGGSATAAVGGFLTFLTFPAVAVANALVQYLKAGTLQETPGPPVVAAAAEPRLLAVPGPAAPTATAPFWDALTPAERHDLTARARRHLYRAEEVLCREGGVAGEVIVILSGWTRVWVHEGAEQRIIAFRGAGEVVGERAALVVRDRSATVTAESDVQALRVGAREFGAFLDLNPRVRAVLEQQVYRRQVEKHAFHDVRGNCSILITDITRFSSPVRTDADREYVLSAMYDLMGEAFTASGLDLGRIYQEDRGDGALVVVPPTTPTDAVVDPMLAHLAAELRRHNRRAAEATRLQLRAALHVGPVQRGPKGVAGTAIITTRRMVDAPAVKRRVAETGADLAFVTSDFVYDTVIAPAPGLVDPNRYSRVRVRLKEASLSAWLMLEGGGSRLRAV</sequence>
<dbReference type="InterPro" id="IPR029787">
    <property type="entry name" value="Nucleotide_cyclase"/>
</dbReference>
<dbReference type="GO" id="GO:0035556">
    <property type="term" value="P:intracellular signal transduction"/>
    <property type="evidence" value="ECO:0007669"/>
    <property type="project" value="InterPro"/>
</dbReference>
<accession>A0A239E5V0</accession>
<organism evidence="4 5">
    <name type="scientific">Actinomadura meyerae</name>
    <dbReference type="NCBI Taxonomy" id="240840"/>
    <lineage>
        <taxon>Bacteria</taxon>
        <taxon>Bacillati</taxon>
        <taxon>Actinomycetota</taxon>
        <taxon>Actinomycetes</taxon>
        <taxon>Streptosporangiales</taxon>
        <taxon>Thermomonosporaceae</taxon>
        <taxon>Actinomadura</taxon>
    </lineage>
</organism>
<proteinExistence type="predicted"/>
<gene>
    <name evidence="4" type="ORF">SAMN05443665_1003244</name>
</gene>
<dbReference type="GO" id="GO:0009190">
    <property type="term" value="P:cyclic nucleotide biosynthetic process"/>
    <property type="evidence" value="ECO:0007669"/>
    <property type="project" value="InterPro"/>
</dbReference>
<feature type="domain" description="Guanylate cyclase" evidence="3">
    <location>
        <begin position="248"/>
        <end position="369"/>
    </location>
</feature>
<dbReference type="Proteomes" id="UP000198318">
    <property type="component" value="Unassembled WGS sequence"/>
</dbReference>
<dbReference type="Gene3D" id="2.60.120.10">
    <property type="entry name" value="Jelly Rolls"/>
    <property type="match status" value="1"/>
</dbReference>
<dbReference type="Gene3D" id="3.30.70.1230">
    <property type="entry name" value="Nucleotide cyclase"/>
    <property type="match status" value="1"/>
</dbReference>
<name>A0A239E5V0_9ACTN</name>
<dbReference type="OrthoDB" id="3482507at2"/>
<keyword evidence="5" id="KW-1185">Reference proteome</keyword>
<dbReference type="AlphaFoldDB" id="A0A239E5V0"/>
<dbReference type="PROSITE" id="PS50125">
    <property type="entry name" value="GUANYLATE_CYCLASE_2"/>
    <property type="match status" value="1"/>
</dbReference>
<dbReference type="SUPFAM" id="SSF55073">
    <property type="entry name" value="Nucleotide cyclase"/>
    <property type="match status" value="1"/>
</dbReference>
<evidence type="ECO:0000313" key="4">
    <source>
        <dbReference type="EMBL" id="SNS40036.1"/>
    </source>
</evidence>
<dbReference type="InterPro" id="IPR000595">
    <property type="entry name" value="cNMP-bd_dom"/>
</dbReference>
<dbReference type="Pfam" id="PF00027">
    <property type="entry name" value="cNMP_binding"/>
    <property type="match status" value="1"/>
</dbReference>
<feature type="compositionally biased region" description="Low complexity" evidence="1">
    <location>
        <begin position="16"/>
        <end position="26"/>
    </location>
</feature>
<evidence type="ECO:0000313" key="5">
    <source>
        <dbReference type="Proteomes" id="UP000198318"/>
    </source>
</evidence>